<dbReference type="EMBL" id="JABWQV010000039">
    <property type="protein sequence ID" value="MBC3346914.1"/>
    <property type="molecule type" value="Genomic_DNA"/>
</dbReference>
<sequence>MYIQRVQIEEGFLDGLDVKFTPGLNAIIGARGTGKTSLIEIIRFCLDVNSTTAETTRRSKDHALSVLGSGQVTITLTDGENTILVSRTANDPAPRSTAKFRKPVIFSQTEIETVGLEATGRLKLIDGFVKNKPDTEAQERELITECRNLTQQIEESRREIEELELTQKALPALREELKLIIPAEENVSKTSENLKQKTHLLSVQNNTISSAGVMVENISRIKNSVANWSHEVKKGIDNAPINSISLEHGAALILNPILEKINTVKTNLISELGNVLNIYSELETVLSNFSTNKISMEDQARQLRQEIESIQSGSGSILRRGQELRESIAKLESISTFLAPKKASLSKLISTRSEALDKLDEIREERFFARSYAADSLNKIVAPNIKVSVFRNGQSKVFAAAILEALRGSGLRYGDAVEAIANNISPRALLEAVDNFDVSLVEDAANITSDRASRLLSHLKSCDLGEICTINIEDDASLQLLDGTDYKDISELSTGQRCTVVLPLILSHMNRMLIVDQPEDHIDNAFIAETLIKVILSRGEQGQTIFSTHNPNIPVLGDADLVLHLGSDGRRGFRLSSGPLDEVSIVNAISTVMEGGAKAFSQRARFYGEHIK</sequence>
<comment type="caution">
    <text evidence="2">The sequence shown here is derived from an EMBL/GenBank/DDBJ whole genome shotgun (WGS) entry which is preliminary data.</text>
</comment>
<dbReference type="PANTHER" id="PTHR32182:SF22">
    <property type="entry name" value="ATP-DEPENDENT ENDONUCLEASE, OLD FAMILY-RELATED"/>
    <property type="match status" value="1"/>
</dbReference>
<evidence type="ECO:0000313" key="3">
    <source>
        <dbReference type="Proteomes" id="UP000617171"/>
    </source>
</evidence>
<dbReference type="Gene3D" id="3.40.50.300">
    <property type="entry name" value="P-loop containing nucleotide triphosphate hydrolases"/>
    <property type="match status" value="2"/>
</dbReference>
<dbReference type="Proteomes" id="UP000617171">
    <property type="component" value="Unassembled WGS sequence"/>
</dbReference>
<evidence type="ECO:0000256" key="1">
    <source>
        <dbReference type="SAM" id="Coils"/>
    </source>
</evidence>
<gene>
    <name evidence="2" type="ORF">HU811_09765</name>
</gene>
<proteinExistence type="predicted"/>
<name>A0ABR6UQQ5_9PSED</name>
<dbReference type="SUPFAM" id="SSF52540">
    <property type="entry name" value="P-loop containing nucleoside triphosphate hydrolases"/>
    <property type="match status" value="1"/>
</dbReference>
<dbReference type="InterPro" id="IPR027417">
    <property type="entry name" value="P-loop_NTPase"/>
</dbReference>
<dbReference type="PANTHER" id="PTHR32182">
    <property type="entry name" value="DNA REPLICATION AND REPAIR PROTEIN RECF"/>
    <property type="match status" value="1"/>
</dbReference>
<feature type="coiled-coil region" evidence="1">
    <location>
        <begin position="139"/>
        <end position="166"/>
    </location>
</feature>
<reference evidence="2 3" key="1">
    <citation type="journal article" date="2020" name="Microorganisms">
        <title>Reliable Identification of Environmental Pseudomonas Isolates Using the rpoD Gene.</title>
        <authorList>
            <consortium name="The Broad Institute Genome Sequencing Platform"/>
            <person name="Girard L."/>
            <person name="Lood C."/>
            <person name="Rokni-Zadeh H."/>
            <person name="van Noort V."/>
            <person name="Lavigne R."/>
            <person name="De Mot R."/>
        </authorList>
    </citation>
    <scope>NUCLEOTIDE SEQUENCE [LARGE SCALE GENOMIC DNA]</scope>
    <source>
        <strain evidence="2 3">SWRI196</strain>
    </source>
</reference>
<feature type="coiled-coil region" evidence="1">
    <location>
        <begin position="286"/>
        <end position="313"/>
    </location>
</feature>
<evidence type="ECO:0000313" key="2">
    <source>
        <dbReference type="EMBL" id="MBC3346914.1"/>
    </source>
</evidence>
<keyword evidence="3" id="KW-1185">Reference proteome</keyword>
<dbReference type="RefSeq" id="WP_186655525.1">
    <property type="nucleotide sequence ID" value="NZ_JABWQV010000039.1"/>
</dbReference>
<organism evidence="2 3">
    <name type="scientific">Pseudomonas tehranensis</name>
    <dbReference type="NCBI Taxonomy" id="2745502"/>
    <lineage>
        <taxon>Bacteria</taxon>
        <taxon>Pseudomonadati</taxon>
        <taxon>Pseudomonadota</taxon>
        <taxon>Gammaproteobacteria</taxon>
        <taxon>Pseudomonadales</taxon>
        <taxon>Pseudomonadaceae</taxon>
        <taxon>Pseudomonas</taxon>
    </lineage>
</organism>
<protein>
    <submittedName>
        <fullName evidence="2">AAA family ATPase</fullName>
    </submittedName>
</protein>
<keyword evidence="1" id="KW-0175">Coiled coil</keyword>
<accession>A0ABR6UQQ5</accession>